<dbReference type="PANTHER" id="PTHR43877:SF2">
    <property type="entry name" value="AMINOALKYLPHOSPHONATE N-ACETYLTRANSFERASE-RELATED"/>
    <property type="match status" value="1"/>
</dbReference>
<dbReference type="InterPro" id="IPR016181">
    <property type="entry name" value="Acyl_CoA_acyltransferase"/>
</dbReference>
<dbReference type="OrthoDB" id="7925327at2"/>
<proteinExistence type="predicted"/>
<name>A0A178XYM7_9HYPH</name>
<dbReference type="InterPro" id="IPR000182">
    <property type="entry name" value="GNAT_dom"/>
</dbReference>
<keyword evidence="1 4" id="KW-0808">Transferase</keyword>
<reference evidence="4 5" key="1">
    <citation type="journal article" date="2016" name="Int. J. Syst. Evol. Microbiol.">
        <title>Ensifer glycinis sp. nov., an novel rhizobial species associated with Glycine spp.</title>
        <authorList>
            <person name="Yan H."/>
            <person name="Yan J."/>
            <person name="Sui X.H."/>
            <person name="Wang E.T."/>
            <person name="Chen W.X."/>
            <person name="Zhang X.X."/>
            <person name="Chen W.F."/>
        </authorList>
    </citation>
    <scope>NUCLEOTIDE SEQUENCE [LARGE SCALE GENOMIC DNA]</scope>
    <source>
        <strain evidence="4 5">CCBAU 23380</strain>
    </source>
</reference>
<dbReference type="SUPFAM" id="SSF55729">
    <property type="entry name" value="Acyl-CoA N-acyltransferases (Nat)"/>
    <property type="match status" value="1"/>
</dbReference>
<keyword evidence="5" id="KW-1185">Reference proteome</keyword>
<sequence length="166" mass="18873">MFFVRTASERDLEQVRALLVATWHATYDSFYGVDKVEELTAKWHSVDALRARLQKKNAEFVVADNGREIAGMGFAAMSDALPKTIILHQLYVLPRYQRQGIGRDMFAELETCFPDAERMRLEVEPQNLHALAFYRAHGFSEVGTTPNCGDEQSGIPALILEKRLIR</sequence>
<gene>
    <name evidence="4" type="ORF">AU381_00435</name>
</gene>
<keyword evidence="2" id="KW-0012">Acyltransferase</keyword>
<dbReference type="Pfam" id="PF13673">
    <property type="entry name" value="Acetyltransf_10"/>
    <property type="match status" value="1"/>
</dbReference>
<protein>
    <submittedName>
        <fullName evidence="4">GCN5 family acetyltransferase</fullName>
    </submittedName>
</protein>
<comment type="caution">
    <text evidence="4">The sequence shown here is derived from an EMBL/GenBank/DDBJ whole genome shotgun (WGS) entry which is preliminary data.</text>
</comment>
<dbReference type="AlphaFoldDB" id="A0A178XYM7"/>
<dbReference type="EMBL" id="LPUX01000053">
    <property type="protein sequence ID" value="OAP40419.1"/>
    <property type="molecule type" value="Genomic_DNA"/>
</dbReference>
<dbReference type="STRING" id="1472378.AU381_00435"/>
<dbReference type="PANTHER" id="PTHR43877">
    <property type="entry name" value="AMINOALKYLPHOSPHONATE N-ACETYLTRANSFERASE-RELATED-RELATED"/>
    <property type="match status" value="1"/>
</dbReference>
<dbReference type="Gene3D" id="3.40.630.30">
    <property type="match status" value="1"/>
</dbReference>
<dbReference type="PROSITE" id="PS51186">
    <property type="entry name" value="GNAT"/>
    <property type="match status" value="1"/>
</dbReference>
<evidence type="ECO:0000256" key="2">
    <source>
        <dbReference type="ARBA" id="ARBA00023315"/>
    </source>
</evidence>
<feature type="domain" description="N-acetyltransferase" evidence="3">
    <location>
        <begin position="2"/>
        <end position="165"/>
    </location>
</feature>
<evidence type="ECO:0000313" key="5">
    <source>
        <dbReference type="Proteomes" id="UP000094025"/>
    </source>
</evidence>
<dbReference type="InterPro" id="IPR050832">
    <property type="entry name" value="Bact_Acetyltransf"/>
</dbReference>
<accession>A0A178XYM7</accession>
<dbReference type="Proteomes" id="UP000094025">
    <property type="component" value="Unassembled WGS sequence"/>
</dbReference>
<organism evidence="4 5">
    <name type="scientific">Sinorhizobium glycinis</name>
    <dbReference type="NCBI Taxonomy" id="1472378"/>
    <lineage>
        <taxon>Bacteria</taxon>
        <taxon>Pseudomonadati</taxon>
        <taxon>Pseudomonadota</taxon>
        <taxon>Alphaproteobacteria</taxon>
        <taxon>Hyphomicrobiales</taxon>
        <taxon>Rhizobiaceae</taxon>
        <taxon>Sinorhizobium/Ensifer group</taxon>
        <taxon>Sinorhizobium</taxon>
    </lineage>
</organism>
<evidence type="ECO:0000313" key="4">
    <source>
        <dbReference type="EMBL" id="OAP40419.1"/>
    </source>
</evidence>
<evidence type="ECO:0000259" key="3">
    <source>
        <dbReference type="PROSITE" id="PS51186"/>
    </source>
</evidence>
<dbReference type="RefSeq" id="WP_064240736.1">
    <property type="nucleotide sequence ID" value="NZ_LPUX01000053.1"/>
</dbReference>
<dbReference type="GO" id="GO:0016747">
    <property type="term" value="F:acyltransferase activity, transferring groups other than amino-acyl groups"/>
    <property type="evidence" value="ECO:0007669"/>
    <property type="project" value="InterPro"/>
</dbReference>
<evidence type="ECO:0000256" key="1">
    <source>
        <dbReference type="ARBA" id="ARBA00022679"/>
    </source>
</evidence>
<dbReference type="CDD" id="cd04301">
    <property type="entry name" value="NAT_SF"/>
    <property type="match status" value="1"/>
</dbReference>